<dbReference type="SUPFAM" id="SSF53807">
    <property type="entry name" value="Helical backbone' metal receptor"/>
    <property type="match status" value="1"/>
</dbReference>
<dbReference type="PROSITE" id="PS51257">
    <property type="entry name" value="PROKAR_LIPOPROTEIN"/>
    <property type="match status" value="1"/>
</dbReference>
<dbReference type="InterPro" id="IPR050902">
    <property type="entry name" value="ABC_Transporter_SBP"/>
</dbReference>
<feature type="chain" id="PRO_5041263750" evidence="3">
    <location>
        <begin position="30"/>
        <end position="403"/>
    </location>
</feature>
<reference evidence="5" key="1">
    <citation type="journal article" date="2021" name="Gut Microbes">
        <title>A synthetic consortium of 100 gut commensals modulates the composition and function in a colon model of the microbiome of elderly subjects.</title>
        <authorList>
            <person name="Perez M."/>
            <person name="Ntemiri A."/>
            <person name="Tan H."/>
            <person name="Harris H.M.B."/>
            <person name="Roager H.M."/>
            <person name="Ribiere C."/>
            <person name="O'Toole P.W."/>
        </authorList>
    </citation>
    <scope>NUCLEOTIDE SEQUENCE</scope>
    <source>
        <strain evidence="5">MCC335</strain>
    </source>
</reference>
<evidence type="ECO:0000313" key="5">
    <source>
        <dbReference type="EMBL" id="MBT9808849.1"/>
    </source>
</evidence>
<dbReference type="Gene3D" id="1.20.58.2180">
    <property type="match status" value="1"/>
</dbReference>
<feature type="domain" description="Fe/B12 periplasmic-binding" evidence="4">
    <location>
        <begin position="92"/>
        <end position="366"/>
    </location>
</feature>
<proteinExistence type="inferred from homology"/>
<dbReference type="PANTHER" id="PTHR30535:SF34">
    <property type="entry name" value="MOLYBDATE-BINDING PROTEIN MOLA"/>
    <property type="match status" value="1"/>
</dbReference>
<comment type="caution">
    <text evidence="5">The sequence shown here is derived from an EMBL/GenBank/DDBJ whole genome shotgun (WGS) entry which is preliminary data.</text>
</comment>
<organism evidence="5 6">
    <name type="scientific">Enterocloster citroniae</name>
    <dbReference type="NCBI Taxonomy" id="358743"/>
    <lineage>
        <taxon>Bacteria</taxon>
        <taxon>Bacillati</taxon>
        <taxon>Bacillota</taxon>
        <taxon>Clostridia</taxon>
        <taxon>Lachnospirales</taxon>
        <taxon>Lachnospiraceae</taxon>
        <taxon>Enterocloster</taxon>
    </lineage>
</organism>
<dbReference type="InterPro" id="IPR002491">
    <property type="entry name" value="ABC_transptr_periplasmic_BD"/>
</dbReference>
<dbReference type="Gene3D" id="3.40.50.1980">
    <property type="entry name" value="Nitrogenase molybdenum iron protein domain"/>
    <property type="match status" value="2"/>
</dbReference>
<gene>
    <name evidence="5" type="ORF">GPL26_04230</name>
</gene>
<dbReference type="Proteomes" id="UP000708338">
    <property type="component" value="Unassembled WGS sequence"/>
</dbReference>
<name>A0AA41FBQ8_9FIRM</name>
<feature type="region of interest" description="Disordered" evidence="2">
    <location>
        <begin position="45"/>
        <end position="66"/>
    </location>
</feature>
<evidence type="ECO:0000313" key="6">
    <source>
        <dbReference type="Proteomes" id="UP000708338"/>
    </source>
</evidence>
<evidence type="ECO:0000256" key="1">
    <source>
        <dbReference type="ARBA" id="ARBA00008814"/>
    </source>
</evidence>
<evidence type="ECO:0000256" key="3">
    <source>
        <dbReference type="SAM" id="SignalP"/>
    </source>
</evidence>
<keyword evidence="3" id="KW-0732">Signal</keyword>
<evidence type="ECO:0000259" key="4">
    <source>
        <dbReference type="PROSITE" id="PS50983"/>
    </source>
</evidence>
<feature type="signal peptide" evidence="3">
    <location>
        <begin position="1"/>
        <end position="29"/>
    </location>
</feature>
<comment type="similarity">
    <text evidence="1">Belongs to the bacterial solute-binding protein 8 family.</text>
</comment>
<dbReference type="RefSeq" id="WP_117450623.1">
    <property type="nucleotide sequence ID" value="NZ_CABJDD010000002.1"/>
</dbReference>
<dbReference type="PROSITE" id="PS50983">
    <property type="entry name" value="FE_B12_PBP"/>
    <property type="match status" value="1"/>
</dbReference>
<dbReference type="Pfam" id="PF01497">
    <property type="entry name" value="Peripla_BP_2"/>
    <property type="match status" value="1"/>
</dbReference>
<evidence type="ECO:0000256" key="2">
    <source>
        <dbReference type="SAM" id="MobiDB-lite"/>
    </source>
</evidence>
<dbReference type="PANTHER" id="PTHR30535">
    <property type="entry name" value="VITAMIN B12-BINDING PROTEIN"/>
    <property type="match status" value="1"/>
</dbReference>
<protein>
    <submittedName>
        <fullName evidence="5">ABC transporter substrate-binding protein</fullName>
    </submittedName>
</protein>
<sequence length="403" mass="44031">MRKYVWKQWLCAAALTALVLSGCGQKASAAGNIPDTAMTKEPVEDTAGADMTKGKADGPEDQVDVQSSASMVEIKDMGGRSITIPAPDKLERMYPDGSTSLLLLYTLAPDRMTAAPSNTGNAFSEEQRPFILPEVCDLPSYGTRSGKGNLNLEEIKNADMQVILSMGTGKISEKDISEADELQAQLDIPVILFSGDMEDYQEAYRLLGKVIGREADAETLIEYTSKIVADIDKAVAQIPEKDRITLYYAEGDDGLATEPASSNRSYVFNASGAVNVAVVDAAAGYGQSAVSMEQVLDWNPQVIITQGTTHAYETILSDPNWATIDAVKNGRVYKMPSNPFSWADRPPSVNRFIGLHWVTNLLYPDLYDVDIVDLAIDYYKVMYHVDVAREDMEGLLVDSVPRK</sequence>
<accession>A0AA41FBQ8</accession>
<dbReference type="EMBL" id="WQPS01000004">
    <property type="protein sequence ID" value="MBT9808849.1"/>
    <property type="molecule type" value="Genomic_DNA"/>
</dbReference>
<dbReference type="AlphaFoldDB" id="A0AA41FBQ8"/>